<dbReference type="OrthoDB" id="9800872at2"/>
<dbReference type="GO" id="GO:0016740">
    <property type="term" value="F:transferase activity"/>
    <property type="evidence" value="ECO:0007669"/>
    <property type="project" value="UniProtKB-KW"/>
</dbReference>
<dbReference type="RefSeq" id="WP_138857515.1">
    <property type="nucleotide sequence ID" value="NZ_CP040709.1"/>
</dbReference>
<keyword evidence="2" id="KW-0808">Transferase</keyword>
<dbReference type="Proteomes" id="UP000554837">
    <property type="component" value="Unassembled WGS sequence"/>
</dbReference>
<gene>
    <name evidence="2" type="ORF">HNQ51_000722</name>
</gene>
<dbReference type="PANTHER" id="PTHR43031">
    <property type="entry name" value="FAD-DEPENDENT OXIDOREDUCTASE"/>
    <property type="match status" value="1"/>
</dbReference>
<keyword evidence="3" id="KW-1185">Reference proteome</keyword>
<dbReference type="SMART" id="SM00450">
    <property type="entry name" value="RHOD"/>
    <property type="match status" value="1"/>
</dbReference>
<protein>
    <submittedName>
        <fullName evidence="2">Rhodanese-related sulfurtransferase</fullName>
    </submittedName>
</protein>
<dbReference type="Pfam" id="PF00581">
    <property type="entry name" value="Rhodanese"/>
    <property type="match status" value="1"/>
</dbReference>
<evidence type="ECO:0000313" key="2">
    <source>
        <dbReference type="EMBL" id="MBB5203429.1"/>
    </source>
</evidence>
<organism evidence="2 3">
    <name type="scientific">Inhella inkyongensis</name>
    <dbReference type="NCBI Taxonomy" id="392593"/>
    <lineage>
        <taxon>Bacteria</taxon>
        <taxon>Pseudomonadati</taxon>
        <taxon>Pseudomonadota</taxon>
        <taxon>Betaproteobacteria</taxon>
        <taxon>Burkholderiales</taxon>
        <taxon>Sphaerotilaceae</taxon>
        <taxon>Inhella</taxon>
    </lineage>
</organism>
<dbReference type="PROSITE" id="PS50206">
    <property type="entry name" value="RHODANESE_3"/>
    <property type="match status" value="1"/>
</dbReference>
<proteinExistence type="predicted"/>
<reference evidence="2 3" key="1">
    <citation type="submission" date="2020-08" db="EMBL/GenBank/DDBJ databases">
        <title>Genomic Encyclopedia of Type Strains, Phase IV (KMG-IV): sequencing the most valuable type-strain genomes for metagenomic binning, comparative biology and taxonomic classification.</title>
        <authorList>
            <person name="Goeker M."/>
        </authorList>
    </citation>
    <scope>NUCLEOTIDE SEQUENCE [LARGE SCALE GENOMIC DNA]</scope>
    <source>
        <strain evidence="2 3">DSM 23958</strain>
    </source>
</reference>
<dbReference type="InterPro" id="IPR050229">
    <property type="entry name" value="GlpE_sulfurtransferase"/>
</dbReference>
<dbReference type="AlphaFoldDB" id="A0A840S4J9"/>
<evidence type="ECO:0000313" key="3">
    <source>
        <dbReference type="Proteomes" id="UP000554837"/>
    </source>
</evidence>
<dbReference type="SUPFAM" id="SSF52821">
    <property type="entry name" value="Rhodanese/Cell cycle control phosphatase"/>
    <property type="match status" value="1"/>
</dbReference>
<dbReference type="EMBL" id="JACHHO010000001">
    <property type="protein sequence ID" value="MBB5203429.1"/>
    <property type="molecule type" value="Genomic_DNA"/>
</dbReference>
<dbReference type="Gene3D" id="3.40.250.10">
    <property type="entry name" value="Rhodanese-like domain"/>
    <property type="match status" value="1"/>
</dbReference>
<name>A0A840S4J9_9BURK</name>
<sequence length="131" mass="14546">MQRRTYLQVLAAGVVLASHPVRAQERESVTLEEARSALAAGRRLVDVREAEEHAGGVAPGAQRLPMSQLAQRLPELGSAKDEPLLLICRTQNRSRATAKRLREMGYTRVQFVEGGMQGWQARGWPMQQPSD</sequence>
<feature type="domain" description="Rhodanese" evidence="1">
    <location>
        <begin position="38"/>
        <end position="128"/>
    </location>
</feature>
<dbReference type="InterPro" id="IPR001763">
    <property type="entry name" value="Rhodanese-like_dom"/>
</dbReference>
<evidence type="ECO:0000259" key="1">
    <source>
        <dbReference type="PROSITE" id="PS50206"/>
    </source>
</evidence>
<accession>A0A840S4J9</accession>
<dbReference type="PANTHER" id="PTHR43031:SF1">
    <property type="entry name" value="PYRIDINE NUCLEOTIDE-DISULPHIDE OXIDOREDUCTASE"/>
    <property type="match status" value="1"/>
</dbReference>
<comment type="caution">
    <text evidence="2">The sequence shown here is derived from an EMBL/GenBank/DDBJ whole genome shotgun (WGS) entry which is preliminary data.</text>
</comment>
<dbReference type="CDD" id="cd00158">
    <property type="entry name" value="RHOD"/>
    <property type="match status" value="1"/>
</dbReference>
<dbReference type="InterPro" id="IPR036873">
    <property type="entry name" value="Rhodanese-like_dom_sf"/>
</dbReference>